<dbReference type="EMBL" id="JBHLTL010000001">
    <property type="protein sequence ID" value="MFC0588583.1"/>
    <property type="molecule type" value="Genomic_DNA"/>
</dbReference>
<reference evidence="6 7" key="1">
    <citation type="submission" date="2024-09" db="EMBL/GenBank/DDBJ databases">
        <authorList>
            <person name="Sun Q."/>
            <person name="Mori K."/>
        </authorList>
    </citation>
    <scope>NUCLEOTIDE SEQUENCE [LARGE SCALE GENOMIC DNA]</scope>
    <source>
        <strain evidence="6 7">NCAIM B.02537</strain>
    </source>
</reference>
<evidence type="ECO:0000256" key="1">
    <source>
        <dbReference type="ARBA" id="ARBA00004418"/>
    </source>
</evidence>
<evidence type="ECO:0000256" key="5">
    <source>
        <dbReference type="PIRNR" id="PIRNR019574"/>
    </source>
</evidence>
<proteinExistence type="inferred from homology"/>
<evidence type="ECO:0000256" key="3">
    <source>
        <dbReference type="ARBA" id="ARBA00022729"/>
    </source>
</evidence>
<evidence type="ECO:0000256" key="2">
    <source>
        <dbReference type="ARBA" id="ARBA00022448"/>
    </source>
</evidence>
<evidence type="ECO:0000256" key="4">
    <source>
        <dbReference type="ARBA" id="ARBA00022764"/>
    </source>
</evidence>
<sequence>MTDTGINRSMRLGRRSLLQSLGVAAIGISFGGLAACGKTSSGSNGKIAATGEEPKLNFYNWDTYIGETTLADFKGASGTDVNMTMFASNDELFAKLRAGNPGYDVIVPSNDFVERMAAADMIVALDHAQIPNLKNIDPSFIDVPYDPGRKYSMPYTWLTLGIGYRKSKVKVKPDSWKVLFDSDEYKGRIAVLSEAGDMFRLYGKYLGKSVNALTPDDIKTIAAMMEKQKPFIKAFHEDNGQDLLLKGEVDLVLEYNGDIAQIMAEDDDIDFVLPKEGSQLNSDTLCIPKGAPHPKNAHAFINYLLDAEVDKKITETILYPTPNAAAKALMPDDYKNNPVIFPSKEQLAKCEYAKYRPDIQPLYEEAFTRVRAS</sequence>
<dbReference type="InterPro" id="IPR006059">
    <property type="entry name" value="SBP"/>
</dbReference>
<protein>
    <recommendedName>
        <fullName evidence="5">Putrescine-binding periplasmic protein</fullName>
    </recommendedName>
</protein>
<name>A0ABV6PHP4_9SPHN</name>
<dbReference type="CDD" id="cd13590">
    <property type="entry name" value="PBP2_PotD_PotF_like"/>
    <property type="match status" value="1"/>
</dbReference>
<comment type="similarity">
    <text evidence="5">Belongs to the bacterial solute-binding protein PotD/PotF family.</text>
</comment>
<dbReference type="Proteomes" id="UP001589943">
    <property type="component" value="Unassembled WGS sequence"/>
</dbReference>
<comment type="function">
    <text evidence="5">Required for the activity of the bacterial periplasmic transport system of putrescine.</text>
</comment>
<dbReference type="SUPFAM" id="SSF53850">
    <property type="entry name" value="Periplasmic binding protein-like II"/>
    <property type="match status" value="1"/>
</dbReference>
<organism evidence="6 7">
    <name type="scientific">Novosphingobium aquiterrae</name>
    <dbReference type="NCBI Taxonomy" id="624388"/>
    <lineage>
        <taxon>Bacteria</taxon>
        <taxon>Pseudomonadati</taxon>
        <taxon>Pseudomonadota</taxon>
        <taxon>Alphaproteobacteria</taxon>
        <taxon>Sphingomonadales</taxon>
        <taxon>Sphingomonadaceae</taxon>
        <taxon>Novosphingobium</taxon>
    </lineage>
</organism>
<dbReference type="PRINTS" id="PR00909">
    <property type="entry name" value="SPERMDNBNDNG"/>
</dbReference>
<keyword evidence="2 5" id="KW-0813">Transport</keyword>
<dbReference type="Pfam" id="PF13416">
    <property type="entry name" value="SBP_bac_8"/>
    <property type="match status" value="1"/>
</dbReference>
<keyword evidence="7" id="KW-1185">Reference proteome</keyword>
<dbReference type="PIRSF" id="PIRSF019574">
    <property type="entry name" value="Periplasmic_polyamine_BP"/>
    <property type="match status" value="1"/>
</dbReference>
<dbReference type="InterPro" id="IPR001188">
    <property type="entry name" value="Sperm_putr-bd"/>
</dbReference>
<dbReference type="PANTHER" id="PTHR30222:SF17">
    <property type="entry name" value="SPERMIDINE_PUTRESCINE-BINDING PERIPLASMIC PROTEIN"/>
    <property type="match status" value="1"/>
</dbReference>
<dbReference type="RefSeq" id="WP_379480079.1">
    <property type="nucleotide sequence ID" value="NZ_JBHLTL010000001.1"/>
</dbReference>
<dbReference type="Gene3D" id="3.40.190.10">
    <property type="entry name" value="Periplasmic binding protein-like II"/>
    <property type="match status" value="2"/>
</dbReference>
<evidence type="ECO:0000313" key="6">
    <source>
        <dbReference type="EMBL" id="MFC0588583.1"/>
    </source>
</evidence>
<keyword evidence="4 5" id="KW-0574">Periplasm</keyword>
<accession>A0ABV6PHP4</accession>
<dbReference type="PANTHER" id="PTHR30222">
    <property type="entry name" value="SPERMIDINE/PUTRESCINE-BINDING PERIPLASMIC PROTEIN"/>
    <property type="match status" value="1"/>
</dbReference>
<gene>
    <name evidence="6" type="ORF">ACFFF7_04090</name>
</gene>
<comment type="caution">
    <text evidence="6">The sequence shown here is derived from an EMBL/GenBank/DDBJ whole genome shotgun (WGS) entry which is preliminary data.</text>
</comment>
<evidence type="ECO:0000313" key="7">
    <source>
        <dbReference type="Proteomes" id="UP001589943"/>
    </source>
</evidence>
<keyword evidence="3" id="KW-0732">Signal</keyword>
<comment type="subcellular location">
    <subcellularLocation>
        <location evidence="1 5">Periplasm</location>
    </subcellularLocation>
</comment>